<keyword evidence="2" id="KW-1185">Reference proteome</keyword>
<evidence type="ECO:0000313" key="1">
    <source>
        <dbReference type="EMBL" id="ANC90789.1"/>
    </source>
</evidence>
<dbReference type="Pfam" id="PF07345">
    <property type="entry name" value="ATPaseInh_sub_z"/>
    <property type="match status" value="1"/>
</dbReference>
<name>A0A160JDK1_9PROT</name>
<reference evidence="1 2" key="1">
    <citation type="journal article" date="2013" name="Int. J. Syst. Evol. Microbiol.">
        <title>Azospirillum humicireducens sp. nov., a nitrogen-fixing bacterium isolated from a microbial fuel cell.</title>
        <authorList>
            <person name="Zhou S."/>
            <person name="Han L."/>
            <person name="Wang Y."/>
            <person name="Yang G."/>
            <person name="Zhuang L."/>
            <person name="Hu P."/>
        </authorList>
    </citation>
    <scope>NUCLEOTIDE SEQUENCE [LARGE SCALE GENOMIC DNA]</scope>
    <source>
        <strain evidence="1 2">SgZ-5</strain>
    </source>
</reference>
<dbReference type="KEGG" id="ahu:A6A40_02095"/>
<dbReference type="EMBL" id="CP015285">
    <property type="protein sequence ID" value="ANC90789.1"/>
    <property type="molecule type" value="Genomic_DNA"/>
</dbReference>
<dbReference type="Gene3D" id="1.10.790.20">
    <property type="entry name" value="Domain of unknown function DUF1476"/>
    <property type="match status" value="1"/>
</dbReference>
<dbReference type="RefSeq" id="WP_063633897.1">
    <property type="nucleotide sequence ID" value="NZ_CP015285.1"/>
</dbReference>
<organism evidence="1 2">
    <name type="scientific">Azospirillum humicireducens</name>
    <dbReference type="NCBI Taxonomy" id="1226968"/>
    <lineage>
        <taxon>Bacteria</taxon>
        <taxon>Pseudomonadati</taxon>
        <taxon>Pseudomonadota</taxon>
        <taxon>Alphaproteobacteria</taxon>
        <taxon>Rhodospirillales</taxon>
        <taxon>Azospirillaceae</taxon>
        <taxon>Azospirillum</taxon>
    </lineage>
</organism>
<accession>A0A160JDK1</accession>
<dbReference type="Proteomes" id="UP000077405">
    <property type="component" value="Chromosome"/>
</dbReference>
<proteinExistence type="predicted"/>
<dbReference type="PIRSF" id="PIRSF031780">
    <property type="entry name" value="UCP031780"/>
    <property type="match status" value="1"/>
</dbReference>
<dbReference type="AlphaFoldDB" id="A0A160JDK1"/>
<dbReference type="STRING" id="1226968.A6A40_02095"/>
<sequence length="106" mass="12102">MTTFDDREKAFETKFQHDEDLLFRIRARRDRLAGEWAATLMGLTGAEAEAYAREVVDTDIATLGPHDIRDKLCADLHARGVDISDHRVEKQMAQFLDLARQQVTQA</sequence>
<evidence type="ECO:0000313" key="2">
    <source>
        <dbReference type="Proteomes" id="UP000077405"/>
    </source>
</evidence>
<dbReference type="OrthoDB" id="9810387at2"/>
<protein>
    <submittedName>
        <fullName evidence="1">DUF1476 domain-containing protein</fullName>
    </submittedName>
</protein>
<dbReference type="InterPro" id="IPR038293">
    <property type="entry name" value="ATPase_inh_sub_z_sf"/>
</dbReference>
<gene>
    <name evidence="1" type="ORF">A6A40_02095</name>
</gene>
<dbReference type="InterPro" id="IPR009945">
    <property type="entry name" value="ATPase_inh_sub_z"/>
</dbReference>